<organism evidence="2 3">
    <name type="scientific">Ceratodon purpureus</name>
    <name type="common">Fire moss</name>
    <name type="synonym">Dicranum purpureum</name>
    <dbReference type="NCBI Taxonomy" id="3225"/>
    <lineage>
        <taxon>Eukaryota</taxon>
        <taxon>Viridiplantae</taxon>
        <taxon>Streptophyta</taxon>
        <taxon>Embryophyta</taxon>
        <taxon>Bryophyta</taxon>
        <taxon>Bryophytina</taxon>
        <taxon>Bryopsida</taxon>
        <taxon>Dicranidae</taxon>
        <taxon>Pseudoditrichales</taxon>
        <taxon>Ditrichaceae</taxon>
        <taxon>Ceratodon</taxon>
    </lineage>
</organism>
<accession>A0A8T0HD53</accession>
<proteinExistence type="predicted"/>
<keyword evidence="3" id="KW-1185">Reference proteome</keyword>
<evidence type="ECO:0000256" key="1">
    <source>
        <dbReference type="SAM" id="SignalP"/>
    </source>
</evidence>
<dbReference type="EMBL" id="CM026427">
    <property type="protein sequence ID" value="KAG0568587.1"/>
    <property type="molecule type" value="Genomic_DNA"/>
</dbReference>
<feature type="signal peptide" evidence="1">
    <location>
        <begin position="1"/>
        <end position="19"/>
    </location>
</feature>
<dbReference type="AlphaFoldDB" id="A0A8T0HD53"/>
<sequence length="53" mass="6364">MQMLILWLDILLNPFVCKLFHFHELINHHQVPLHSFSMMCGIGRYFLHDAHAF</sequence>
<comment type="caution">
    <text evidence="2">The sequence shown here is derived from an EMBL/GenBank/DDBJ whole genome shotgun (WGS) entry which is preliminary data.</text>
</comment>
<evidence type="ECO:0000313" key="2">
    <source>
        <dbReference type="EMBL" id="KAG0568587.1"/>
    </source>
</evidence>
<evidence type="ECO:0000313" key="3">
    <source>
        <dbReference type="Proteomes" id="UP000822688"/>
    </source>
</evidence>
<feature type="chain" id="PRO_5035890619" evidence="1">
    <location>
        <begin position="20"/>
        <end position="53"/>
    </location>
</feature>
<reference evidence="2 3" key="1">
    <citation type="submission" date="2020-06" db="EMBL/GenBank/DDBJ databases">
        <title>WGS assembly of Ceratodon purpureus strain R40.</title>
        <authorList>
            <person name="Carey S.B."/>
            <person name="Jenkins J."/>
            <person name="Shu S."/>
            <person name="Lovell J.T."/>
            <person name="Sreedasyam A."/>
            <person name="Maumus F."/>
            <person name="Tiley G.P."/>
            <person name="Fernandez-Pozo N."/>
            <person name="Barry K."/>
            <person name="Chen C."/>
            <person name="Wang M."/>
            <person name="Lipzen A."/>
            <person name="Daum C."/>
            <person name="Saski C.A."/>
            <person name="Payton A.C."/>
            <person name="Mcbreen J.C."/>
            <person name="Conrad R.E."/>
            <person name="Kollar L.M."/>
            <person name="Olsson S."/>
            <person name="Huttunen S."/>
            <person name="Landis J.B."/>
            <person name="Wickett N.J."/>
            <person name="Johnson M.G."/>
            <person name="Rensing S.A."/>
            <person name="Grimwood J."/>
            <person name="Schmutz J."/>
            <person name="Mcdaniel S.F."/>
        </authorList>
    </citation>
    <scope>NUCLEOTIDE SEQUENCE [LARGE SCALE GENOMIC DNA]</scope>
    <source>
        <strain evidence="2 3">R40</strain>
    </source>
</reference>
<dbReference type="Proteomes" id="UP000822688">
    <property type="component" value="Chromosome 6"/>
</dbReference>
<keyword evidence="1" id="KW-0732">Signal</keyword>
<protein>
    <submittedName>
        <fullName evidence="2">Uncharacterized protein</fullName>
    </submittedName>
</protein>
<gene>
    <name evidence="2" type="ORF">KC19_6G031300</name>
</gene>
<name>A0A8T0HD53_CERPU</name>